<dbReference type="KEGG" id="fer:FNB15_07055"/>
<protein>
    <submittedName>
        <fullName evidence="2">Uncharacterized protein</fullName>
    </submittedName>
</protein>
<gene>
    <name evidence="2" type="ORF">FNB15_07055</name>
</gene>
<dbReference type="EMBL" id="CP041636">
    <property type="protein sequence ID" value="QDO97046.1"/>
    <property type="molecule type" value="Genomic_DNA"/>
</dbReference>
<feature type="chain" id="PRO_5021786199" evidence="1">
    <location>
        <begin position="22"/>
        <end position="101"/>
    </location>
</feature>
<dbReference type="RefSeq" id="WP_144068027.1">
    <property type="nucleotide sequence ID" value="NZ_CP041636.1"/>
</dbReference>
<reference evidence="2 3" key="1">
    <citation type="submission" date="2019-07" db="EMBL/GenBank/DDBJ databases">
        <title>Genome sequencing for Ferrovibrio sp. K5.</title>
        <authorList>
            <person name="Park S.-J."/>
        </authorList>
    </citation>
    <scope>NUCLEOTIDE SEQUENCE [LARGE SCALE GENOMIC DNA]</scope>
    <source>
        <strain evidence="2 3">K5</strain>
    </source>
</reference>
<dbReference type="AlphaFoldDB" id="A0A516GZV3"/>
<accession>A0A516GZV3</accession>
<dbReference type="Proteomes" id="UP000317496">
    <property type="component" value="Chromosome"/>
</dbReference>
<keyword evidence="3" id="KW-1185">Reference proteome</keyword>
<proteinExistence type="predicted"/>
<evidence type="ECO:0000313" key="3">
    <source>
        <dbReference type="Proteomes" id="UP000317496"/>
    </source>
</evidence>
<evidence type="ECO:0000256" key="1">
    <source>
        <dbReference type="SAM" id="SignalP"/>
    </source>
</evidence>
<organism evidence="2 3">
    <name type="scientific">Ferrovibrio terrae</name>
    <dbReference type="NCBI Taxonomy" id="2594003"/>
    <lineage>
        <taxon>Bacteria</taxon>
        <taxon>Pseudomonadati</taxon>
        <taxon>Pseudomonadota</taxon>
        <taxon>Alphaproteobacteria</taxon>
        <taxon>Rhodospirillales</taxon>
        <taxon>Rhodospirillaceae</taxon>
        <taxon>Ferrovibrio</taxon>
    </lineage>
</organism>
<keyword evidence="1" id="KW-0732">Signal</keyword>
<evidence type="ECO:0000313" key="2">
    <source>
        <dbReference type="EMBL" id="QDO97046.1"/>
    </source>
</evidence>
<feature type="signal peptide" evidence="1">
    <location>
        <begin position="1"/>
        <end position="21"/>
    </location>
</feature>
<sequence length="101" mass="11329">MRLLHGLAIASAMLISLPAFTSPAEAGDRHRHGHGHKHGHHYHGGKPVFYDYRVDRRYYGPPGYYAYPPGYYVAPAPVYYHPPPPRYVPHGPSISVTIPLD</sequence>
<name>A0A516GZV3_9PROT</name>